<proteinExistence type="predicted"/>
<dbReference type="InterPro" id="IPR009057">
    <property type="entry name" value="Homeodomain-like_sf"/>
</dbReference>
<dbReference type="InterPro" id="IPR023772">
    <property type="entry name" value="DNA-bd_HTH_TetR-type_CS"/>
</dbReference>
<dbReference type="InterPro" id="IPR001647">
    <property type="entry name" value="HTH_TetR"/>
</dbReference>
<dbReference type="Pfam" id="PF00440">
    <property type="entry name" value="TetR_N"/>
    <property type="match status" value="1"/>
</dbReference>
<dbReference type="EMBL" id="CP076023">
    <property type="protein sequence ID" value="QWC17334.1"/>
    <property type="molecule type" value="Genomic_DNA"/>
</dbReference>
<accession>A0ABX8GMH9</accession>
<dbReference type="SUPFAM" id="SSF46689">
    <property type="entry name" value="Homeodomain-like"/>
    <property type="match status" value="1"/>
</dbReference>
<evidence type="ECO:0000256" key="3">
    <source>
        <dbReference type="ARBA" id="ARBA00023163"/>
    </source>
</evidence>
<reference evidence="7 8" key="1">
    <citation type="submission" date="2021-05" db="EMBL/GenBank/DDBJ databases">
        <title>Novel species in genus Cellulomonas.</title>
        <authorList>
            <person name="Zhang G."/>
        </authorList>
    </citation>
    <scope>NUCLEOTIDE SEQUENCE [LARGE SCALE GENOMIC DNA]</scope>
    <source>
        <strain evidence="8">zg-ZUI157</strain>
    </source>
</reference>
<evidence type="ECO:0000313" key="7">
    <source>
        <dbReference type="EMBL" id="QWC17334.1"/>
    </source>
</evidence>
<dbReference type="PANTHER" id="PTHR30055">
    <property type="entry name" value="HTH-TYPE TRANSCRIPTIONAL REGULATOR RUTR"/>
    <property type="match status" value="1"/>
</dbReference>
<dbReference type="PANTHER" id="PTHR30055:SF238">
    <property type="entry name" value="MYCOFACTOCIN BIOSYNTHESIS TRANSCRIPTIONAL REGULATOR MFTR-RELATED"/>
    <property type="match status" value="1"/>
</dbReference>
<dbReference type="PROSITE" id="PS50977">
    <property type="entry name" value="HTH_TETR_2"/>
    <property type="match status" value="1"/>
</dbReference>
<dbReference type="Proteomes" id="UP000679335">
    <property type="component" value="Chromosome"/>
</dbReference>
<evidence type="ECO:0000259" key="6">
    <source>
        <dbReference type="PROSITE" id="PS50977"/>
    </source>
</evidence>
<feature type="DNA-binding region" description="H-T-H motif" evidence="4">
    <location>
        <begin position="49"/>
        <end position="68"/>
    </location>
</feature>
<feature type="region of interest" description="Disordered" evidence="5">
    <location>
        <begin position="1"/>
        <end position="25"/>
    </location>
</feature>
<dbReference type="PROSITE" id="PS01081">
    <property type="entry name" value="HTH_TETR_1"/>
    <property type="match status" value="1"/>
</dbReference>
<sequence>MTSAAQHPTEVAAAPSGVGLRERKKTERRTALIDASHRLVAAHGLEAVTVEMICAEVGVSPRTFFNYFATKDDAVLGHLPWAVAQDVADTFVAGGPTGVLRDDLVELVVGLVAAPPLGAERVRRTLELVTHHPRLMAHHIAWMDQQKSQLERLVRERLADGSPHRPETLTALLVVCAHATLLRWDAAGGDGHVREHATAVVAELRAVLTD</sequence>
<feature type="domain" description="HTH tetR-type" evidence="6">
    <location>
        <begin position="26"/>
        <end position="86"/>
    </location>
</feature>
<dbReference type="InterPro" id="IPR050109">
    <property type="entry name" value="HTH-type_TetR-like_transc_reg"/>
</dbReference>
<evidence type="ECO:0000313" key="8">
    <source>
        <dbReference type="Proteomes" id="UP000679335"/>
    </source>
</evidence>
<dbReference type="RefSeq" id="WP_208197608.1">
    <property type="nucleotide sequence ID" value="NZ_CP076023.1"/>
</dbReference>
<organism evidence="7 8">
    <name type="scientific">Cellulomonas dongxiuzhuiae</name>
    <dbReference type="NCBI Taxonomy" id="2819979"/>
    <lineage>
        <taxon>Bacteria</taxon>
        <taxon>Bacillati</taxon>
        <taxon>Actinomycetota</taxon>
        <taxon>Actinomycetes</taxon>
        <taxon>Micrococcales</taxon>
        <taxon>Cellulomonadaceae</taxon>
        <taxon>Cellulomonas</taxon>
    </lineage>
</organism>
<evidence type="ECO:0000256" key="1">
    <source>
        <dbReference type="ARBA" id="ARBA00023015"/>
    </source>
</evidence>
<evidence type="ECO:0000256" key="4">
    <source>
        <dbReference type="PROSITE-ProRule" id="PRU00335"/>
    </source>
</evidence>
<evidence type="ECO:0000256" key="2">
    <source>
        <dbReference type="ARBA" id="ARBA00023125"/>
    </source>
</evidence>
<keyword evidence="3" id="KW-0804">Transcription</keyword>
<evidence type="ECO:0000256" key="5">
    <source>
        <dbReference type="SAM" id="MobiDB-lite"/>
    </source>
</evidence>
<protein>
    <submittedName>
        <fullName evidence="7">TetR/AcrR family transcriptional regulator</fullName>
    </submittedName>
</protein>
<keyword evidence="8" id="KW-1185">Reference proteome</keyword>
<dbReference type="Gene3D" id="1.10.357.10">
    <property type="entry name" value="Tetracycline Repressor, domain 2"/>
    <property type="match status" value="1"/>
</dbReference>
<gene>
    <name evidence="7" type="ORF">KKR89_07110</name>
</gene>
<keyword evidence="1" id="KW-0805">Transcription regulation</keyword>
<keyword evidence="2 4" id="KW-0238">DNA-binding</keyword>
<name>A0ABX8GMH9_9CELL</name>